<keyword evidence="9" id="KW-0472">Membrane</keyword>
<evidence type="ECO:0000313" key="11">
    <source>
        <dbReference type="Proteomes" id="UP000299102"/>
    </source>
</evidence>
<evidence type="ECO:0000256" key="4">
    <source>
        <dbReference type="ARBA" id="ARBA00022638"/>
    </source>
</evidence>
<evidence type="ECO:0000256" key="8">
    <source>
        <dbReference type="SAM" id="MobiDB-lite"/>
    </source>
</evidence>
<protein>
    <recommendedName>
        <fullName evidence="2">lysozyme</fullName>
        <ecNumber evidence="2">3.2.1.17</ecNumber>
    </recommendedName>
</protein>
<keyword evidence="3" id="KW-0929">Antimicrobial</keyword>
<gene>
    <name evidence="10" type="ORF">EVAR_53299_1</name>
</gene>
<evidence type="ECO:0000256" key="7">
    <source>
        <dbReference type="PIRSR" id="PIRSR608597-3"/>
    </source>
</evidence>
<dbReference type="GO" id="GO:0003796">
    <property type="term" value="F:lysozyme activity"/>
    <property type="evidence" value="ECO:0007669"/>
    <property type="project" value="UniProtKB-EC"/>
</dbReference>
<keyword evidence="7" id="KW-1015">Disulfide bond</keyword>
<comment type="caution">
    <text evidence="10">The sequence shown here is derived from an EMBL/GenBank/DDBJ whole genome shotgun (WGS) entry which is preliminary data.</text>
</comment>
<dbReference type="OrthoDB" id="6331689at2759"/>
<keyword evidence="6" id="KW-0326">Glycosidase</keyword>
<keyword evidence="9" id="KW-0812">Transmembrane</keyword>
<keyword evidence="9" id="KW-1133">Transmembrane helix</keyword>
<keyword evidence="4" id="KW-0081">Bacteriolytic enzyme</keyword>
<evidence type="ECO:0000256" key="5">
    <source>
        <dbReference type="ARBA" id="ARBA00022801"/>
    </source>
</evidence>
<reference evidence="10 11" key="1">
    <citation type="journal article" date="2019" name="Commun. Biol.">
        <title>The bagworm genome reveals a unique fibroin gene that provides high tensile strength.</title>
        <authorList>
            <person name="Kono N."/>
            <person name="Nakamura H."/>
            <person name="Ohtoshi R."/>
            <person name="Tomita M."/>
            <person name="Numata K."/>
            <person name="Arakawa K."/>
        </authorList>
    </citation>
    <scope>NUCLEOTIDE SEQUENCE [LARGE SCALE GENOMIC DNA]</scope>
</reference>
<evidence type="ECO:0000256" key="2">
    <source>
        <dbReference type="ARBA" id="ARBA00012732"/>
    </source>
</evidence>
<comment type="catalytic activity">
    <reaction evidence="1">
        <text>Hydrolysis of (1-&gt;4)-beta-linkages between N-acetylmuramic acid and N-acetyl-D-glucosamine residues in a peptidoglycan and between N-acetyl-D-glucosamine residues in chitodextrins.</text>
        <dbReference type="EC" id="3.2.1.17"/>
    </reaction>
</comment>
<evidence type="ECO:0000256" key="1">
    <source>
        <dbReference type="ARBA" id="ARBA00000632"/>
    </source>
</evidence>
<dbReference type="STRING" id="151549.A0A4C1YWF6"/>
<dbReference type="GO" id="GO:0031640">
    <property type="term" value="P:killing of cells of another organism"/>
    <property type="evidence" value="ECO:0007669"/>
    <property type="project" value="UniProtKB-KW"/>
</dbReference>
<keyword evidence="5" id="KW-0378">Hydrolase</keyword>
<dbReference type="Pfam" id="PF05497">
    <property type="entry name" value="Destabilase"/>
    <property type="match status" value="1"/>
</dbReference>
<feature type="transmembrane region" description="Helical" evidence="9">
    <location>
        <begin position="21"/>
        <end position="43"/>
    </location>
</feature>
<evidence type="ECO:0000256" key="6">
    <source>
        <dbReference type="ARBA" id="ARBA00023295"/>
    </source>
</evidence>
<dbReference type="AlphaFoldDB" id="A0A4C1YWF6"/>
<dbReference type="Gene3D" id="1.10.530.10">
    <property type="match status" value="1"/>
</dbReference>
<evidence type="ECO:0000256" key="3">
    <source>
        <dbReference type="ARBA" id="ARBA00022529"/>
    </source>
</evidence>
<dbReference type="Proteomes" id="UP000299102">
    <property type="component" value="Unassembled WGS sequence"/>
</dbReference>
<dbReference type="InterPro" id="IPR008597">
    <property type="entry name" value="Invert_lysozyme"/>
</dbReference>
<feature type="disulfide bond" evidence="7">
    <location>
        <begin position="55"/>
        <end position="61"/>
    </location>
</feature>
<dbReference type="GO" id="GO:0042742">
    <property type="term" value="P:defense response to bacterium"/>
    <property type="evidence" value="ECO:0007669"/>
    <property type="project" value="UniProtKB-KW"/>
</dbReference>
<sequence>MPIVPTTVDPRLPHMGIKLENFLLASSVMIAVIYMTGSTGVYISNLNAACFHCLCYVSTKCEFSHGCTGGYCGPFNISKVYWVDAGKPVLPDDDPERNHGENAARLARAARH</sequence>
<evidence type="ECO:0000313" key="10">
    <source>
        <dbReference type="EMBL" id="GBP80458.1"/>
    </source>
</evidence>
<keyword evidence="11" id="KW-1185">Reference proteome</keyword>
<dbReference type="PROSITE" id="PS51909">
    <property type="entry name" value="LYSOZYME_I"/>
    <property type="match status" value="1"/>
</dbReference>
<accession>A0A4C1YWF6</accession>
<name>A0A4C1YWF6_EUMVA</name>
<feature type="disulfide bond" evidence="7">
    <location>
        <begin position="67"/>
        <end position="72"/>
    </location>
</feature>
<dbReference type="EC" id="3.2.1.17" evidence="2"/>
<proteinExistence type="predicted"/>
<organism evidence="10 11">
    <name type="scientific">Eumeta variegata</name>
    <name type="common">Bagworm moth</name>
    <name type="synonym">Eumeta japonica</name>
    <dbReference type="NCBI Taxonomy" id="151549"/>
    <lineage>
        <taxon>Eukaryota</taxon>
        <taxon>Metazoa</taxon>
        <taxon>Ecdysozoa</taxon>
        <taxon>Arthropoda</taxon>
        <taxon>Hexapoda</taxon>
        <taxon>Insecta</taxon>
        <taxon>Pterygota</taxon>
        <taxon>Neoptera</taxon>
        <taxon>Endopterygota</taxon>
        <taxon>Lepidoptera</taxon>
        <taxon>Glossata</taxon>
        <taxon>Ditrysia</taxon>
        <taxon>Tineoidea</taxon>
        <taxon>Psychidae</taxon>
        <taxon>Oiketicinae</taxon>
        <taxon>Eumeta</taxon>
    </lineage>
</organism>
<dbReference type="EMBL" id="BGZK01001463">
    <property type="protein sequence ID" value="GBP80458.1"/>
    <property type="molecule type" value="Genomic_DNA"/>
</dbReference>
<evidence type="ECO:0000256" key="9">
    <source>
        <dbReference type="SAM" id="Phobius"/>
    </source>
</evidence>
<feature type="region of interest" description="Disordered" evidence="8">
    <location>
        <begin position="89"/>
        <end position="112"/>
    </location>
</feature>